<dbReference type="InterPro" id="IPR009003">
    <property type="entry name" value="Peptidase_S1_PA"/>
</dbReference>
<evidence type="ECO:0000256" key="8">
    <source>
        <dbReference type="ARBA" id="ARBA00036320"/>
    </source>
</evidence>
<evidence type="ECO:0000313" key="13">
    <source>
        <dbReference type="Proteomes" id="UP000265160"/>
    </source>
</evidence>
<accession>A0A3P9CI83</accession>
<evidence type="ECO:0000256" key="5">
    <source>
        <dbReference type="ARBA" id="ARBA00022825"/>
    </source>
</evidence>
<evidence type="ECO:0000256" key="1">
    <source>
        <dbReference type="ARBA" id="ARBA00004239"/>
    </source>
</evidence>
<reference evidence="12 13" key="1">
    <citation type="journal article" date="2014" name="Nature">
        <title>The genomic substrate for adaptive radiation in African cichlid fish.</title>
        <authorList>
            <person name="Brawand D."/>
            <person name="Wagner C.E."/>
            <person name="Li Y.I."/>
            <person name="Malinsky M."/>
            <person name="Keller I."/>
            <person name="Fan S."/>
            <person name="Simakov O."/>
            <person name="Ng A.Y."/>
            <person name="Lim Z.W."/>
            <person name="Bezault E."/>
            <person name="Turner-Maier J."/>
            <person name="Johnson J."/>
            <person name="Alcazar R."/>
            <person name="Noh H.J."/>
            <person name="Russell P."/>
            <person name="Aken B."/>
            <person name="Alfoldi J."/>
            <person name="Amemiya C."/>
            <person name="Azzouzi N."/>
            <person name="Baroiller J.F."/>
            <person name="Barloy-Hubler F."/>
            <person name="Berlin A."/>
            <person name="Bloomquist R."/>
            <person name="Carleton K.L."/>
            <person name="Conte M.A."/>
            <person name="D'Cotta H."/>
            <person name="Eshel O."/>
            <person name="Gaffney L."/>
            <person name="Galibert F."/>
            <person name="Gante H.F."/>
            <person name="Gnerre S."/>
            <person name="Greuter L."/>
            <person name="Guyon R."/>
            <person name="Haddad N.S."/>
            <person name="Haerty W."/>
            <person name="Harris R.M."/>
            <person name="Hofmann H.A."/>
            <person name="Hourlier T."/>
            <person name="Hulata G."/>
            <person name="Jaffe D.B."/>
            <person name="Lara M."/>
            <person name="Lee A.P."/>
            <person name="MacCallum I."/>
            <person name="Mwaiko S."/>
            <person name="Nikaido M."/>
            <person name="Nishihara H."/>
            <person name="Ozouf-Costaz C."/>
            <person name="Penman D.J."/>
            <person name="Przybylski D."/>
            <person name="Rakotomanga M."/>
            <person name="Renn S.C.P."/>
            <person name="Ribeiro F.J."/>
            <person name="Ron M."/>
            <person name="Salzburger W."/>
            <person name="Sanchez-Pulido L."/>
            <person name="Santos M.E."/>
            <person name="Searle S."/>
            <person name="Sharpe T."/>
            <person name="Swofford R."/>
            <person name="Tan F.J."/>
            <person name="Williams L."/>
            <person name="Young S."/>
            <person name="Yin S."/>
            <person name="Okada N."/>
            <person name="Kocher T.D."/>
            <person name="Miska E.A."/>
            <person name="Lander E.S."/>
            <person name="Venkatesh B."/>
            <person name="Fernald R.D."/>
            <person name="Meyer A."/>
            <person name="Ponting C.P."/>
            <person name="Streelman J.T."/>
            <person name="Lindblad-Toh K."/>
            <person name="Seehausen O."/>
            <person name="Di Palma F."/>
        </authorList>
    </citation>
    <scope>NUCLEOTIDE SEQUENCE</scope>
</reference>
<feature type="domain" description="Peptidase S1" evidence="11">
    <location>
        <begin position="1"/>
        <end position="114"/>
    </location>
</feature>
<dbReference type="FunFam" id="2.40.10.10:FF:000002">
    <property type="entry name" value="Transmembrane protease serine"/>
    <property type="match status" value="1"/>
</dbReference>
<dbReference type="Ensembl" id="ENSMZET00005022266.1">
    <property type="protein sequence ID" value="ENSMZEP00005021556.1"/>
    <property type="gene ID" value="ENSMZEG00005016187.1"/>
</dbReference>
<evidence type="ECO:0000256" key="7">
    <source>
        <dbReference type="ARBA" id="ARBA00024195"/>
    </source>
</evidence>
<dbReference type="GO" id="GO:0006508">
    <property type="term" value="P:proteolysis"/>
    <property type="evidence" value="ECO:0007669"/>
    <property type="project" value="UniProtKB-KW"/>
</dbReference>
<keyword evidence="6" id="KW-1015">Disulfide bond</keyword>
<organism evidence="12 13">
    <name type="scientific">Maylandia zebra</name>
    <name type="common">zebra mbuna</name>
    <dbReference type="NCBI Taxonomy" id="106582"/>
    <lineage>
        <taxon>Eukaryota</taxon>
        <taxon>Metazoa</taxon>
        <taxon>Chordata</taxon>
        <taxon>Craniata</taxon>
        <taxon>Vertebrata</taxon>
        <taxon>Euteleostomi</taxon>
        <taxon>Actinopterygii</taxon>
        <taxon>Neopterygii</taxon>
        <taxon>Teleostei</taxon>
        <taxon>Neoteleostei</taxon>
        <taxon>Acanthomorphata</taxon>
        <taxon>Ovalentaria</taxon>
        <taxon>Cichlomorphae</taxon>
        <taxon>Cichliformes</taxon>
        <taxon>Cichlidae</taxon>
        <taxon>African cichlids</taxon>
        <taxon>Pseudocrenilabrinae</taxon>
        <taxon>Haplochromini</taxon>
        <taxon>Maylandia</taxon>
        <taxon>Maylandia zebra complex</taxon>
    </lineage>
</organism>
<keyword evidence="4" id="KW-0378">Hydrolase</keyword>
<keyword evidence="2" id="KW-0964">Secreted</keyword>
<comment type="similarity">
    <text evidence="7">Belongs to the peptidase S1 family. CLIP subfamily.</text>
</comment>
<proteinExistence type="inferred from homology"/>
<keyword evidence="5" id="KW-0720">Serine protease</keyword>
<evidence type="ECO:0000256" key="9">
    <source>
        <dbReference type="ARBA" id="ARBA00038868"/>
    </source>
</evidence>
<dbReference type="SMART" id="SM00020">
    <property type="entry name" value="Tryp_SPc"/>
    <property type="match status" value="1"/>
</dbReference>
<dbReference type="EC" id="3.4.21.4" evidence="9"/>
<evidence type="ECO:0000259" key="11">
    <source>
        <dbReference type="PROSITE" id="PS50240"/>
    </source>
</evidence>
<keyword evidence="3" id="KW-0645">Protease</keyword>
<keyword evidence="13" id="KW-1185">Reference proteome</keyword>
<dbReference type="InterPro" id="IPR043504">
    <property type="entry name" value="Peptidase_S1_PA_chymotrypsin"/>
</dbReference>
<dbReference type="GeneTree" id="ENSGT00940000155418"/>
<dbReference type="PANTHER" id="PTHR24264:SF65">
    <property type="entry name" value="SRCR DOMAIN-CONTAINING PROTEIN"/>
    <property type="match status" value="1"/>
</dbReference>
<evidence type="ECO:0000256" key="6">
    <source>
        <dbReference type="ARBA" id="ARBA00023157"/>
    </source>
</evidence>
<dbReference type="PROSITE" id="PS50240">
    <property type="entry name" value="TRYPSIN_DOM"/>
    <property type="match status" value="1"/>
</dbReference>
<dbReference type="GO" id="GO:0004252">
    <property type="term" value="F:serine-type endopeptidase activity"/>
    <property type="evidence" value="ECO:0007669"/>
    <property type="project" value="UniProtKB-EC"/>
</dbReference>
<dbReference type="InterPro" id="IPR050127">
    <property type="entry name" value="Serine_Proteases_S1"/>
</dbReference>
<reference evidence="12" key="2">
    <citation type="submission" date="2025-08" db="UniProtKB">
        <authorList>
            <consortium name="Ensembl"/>
        </authorList>
    </citation>
    <scope>IDENTIFICATION</scope>
</reference>
<comment type="catalytic activity">
    <reaction evidence="8">
        <text>Preferential cleavage: Arg-|-Xaa, Lys-|-Xaa.</text>
        <dbReference type="EC" id="3.4.21.4"/>
    </reaction>
</comment>
<dbReference type="InterPro" id="IPR033116">
    <property type="entry name" value="TRYPSIN_SER"/>
</dbReference>
<dbReference type="AlphaFoldDB" id="A0A3P9CI83"/>
<reference evidence="12" key="3">
    <citation type="submission" date="2025-09" db="UniProtKB">
        <authorList>
            <consortium name="Ensembl"/>
        </authorList>
    </citation>
    <scope>IDENTIFICATION</scope>
</reference>
<evidence type="ECO:0000256" key="3">
    <source>
        <dbReference type="ARBA" id="ARBA00022670"/>
    </source>
</evidence>
<comment type="subcellular location">
    <subcellularLocation>
        <location evidence="1">Secreted</location>
        <location evidence="1">Extracellular space</location>
    </subcellularLocation>
</comment>
<dbReference type="PANTHER" id="PTHR24264">
    <property type="entry name" value="TRYPSIN-RELATED"/>
    <property type="match status" value="1"/>
</dbReference>
<evidence type="ECO:0000313" key="12">
    <source>
        <dbReference type="Ensembl" id="ENSMZEP00005021556.1"/>
    </source>
</evidence>
<evidence type="ECO:0000256" key="2">
    <source>
        <dbReference type="ARBA" id="ARBA00022525"/>
    </source>
</evidence>
<feature type="signal peptide" evidence="10">
    <location>
        <begin position="1"/>
        <end position="19"/>
    </location>
</feature>
<sequence>MWALMIASLGALIHPLTTGHGRSACSGLANIHVEAHWCHRAGYIITNRMLCAGFPEGKVDACQGDSGGPLVHISDSSWNLVGVVSWGVGCARKGKPGVYTKVEVMLNWIQTSYCANPGQNLHLAHMYPSI</sequence>
<feature type="chain" id="PRO_5017941893" description="trypsin" evidence="10">
    <location>
        <begin position="20"/>
        <end position="130"/>
    </location>
</feature>
<dbReference type="SUPFAM" id="SSF50494">
    <property type="entry name" value="Trypsin-like serine proteases"/>
    <property type="match status" value="1"/>
</dbReference>
<dbReference type="InterPro" id="IPR001254">
    <property type="entry name" value="Trypsin_dom"/>
</dbReference>
<dbReference type="GO" id="GO:0005615">
    <property type="term" value="C:extracellular space"/>
    <property type="evidence" value="ECO:0007669"/>
    <property type="project" value="TreeGrafter"/>
</dbReference>
<name>A0A3P9CI83_9CICH</name>
<protein>
    <recommendedName>
        <fullName evidence="9">trypsin</fullName>
        <ecNumber evidence="9">3.4.21.4</ecNumber>
    </recommendedName>
</protein>
<dbReference type="Proteomes" id="UP000265160">
    <property type="component" value="LG14"/>
</dbReference>
<keyword evidence="10" id="KW-0732">Signal</keyword>
<evidence type="ECO:0000256" key="10">
    <source>
        <dbReference type="SAM" id="SignalP"/>
    </source>
</evidence>
<dbReference type="Gene3D" id="2.40.10.10">
    <property type="entry name" value="Trypsin-like serine proteases"/>
    <property type="match status" value="1"/>
</dbReference>
<dbReference type="Pfam" id="PF00089">
    <property type="entry name" value="Trypsin"/>
    <property type="match status" value="1"/>
</dbReference>
<dbReference type="PROSITE" id="PS00135">
    <property type="entry name" value="TRYPSIN_SER"/>
    <property type="match status" value="1"/>
</dbReference>
<evidence type="ECO:0000256" key="4">
    <source>
        <dbReference type="ARBA" id="ARBA00022801"/>
    </source>
</evidence>